<name>A0ABT0M8U0_9BACL</name>
<comment type="similarity">
    <text evidence="8">Belongs to the glutamate--cysteine ligase type 1 family.</text>
</comment>
<keyword evidence="5" id="KW-0547">Nucleotide-binding</keyword>
<keyword evidence="3 8" id="KW-0436">Ligase</keyword>
<evidence type="ECO:0000313" key="12">
    <source>
        <dbReference type="Proteomes" id="UP001203004"/>
    </source>
</evidence>
<evidence type="ECO:0000256" key="8">
    <source>
        <dbReference type="RuleBase" id="RU003544"/>
    </source>
</evidence>
<evidence type="ECO:0000256" key="6">
    <source>
        <dbReference type="ARBA" id="ARBA00022840"/>
    </source>
</evidence>
<evidence type="ECO:0000256" key="2">
    <source>
        <dbReference type="ARBA" id="ARBA00012220"/>
    </source>
</evidence>
<dbReference type="InterPro" id="IPR006334">
    <property type="entry name" value="Glut_cys_ligase"/>
</dbReference>
<evidence type="ECO:0000256" key="7">
    <source>
        <dbReference type="ARBA" id="ARBA00048819"/>
    </source>
</evidence>
<dbReference type="PANTHER" id="PTHR38761">
    <property type="entry name" value="GLUTAMATE--CYSTEINE LIGASE"/>
    <property type="match status" value="1"/>
</dbReference>
<dbReference type="EC" id="6.3.2.2" evidence="2 9"/>
<sequence length="402" mass="45681">MRKTESFSISHLIDHGHFGLECEHLRVDNKGRLALTPHPRALGNKQANPEITTDFSESQPELITPVTSSISEMRAHANRLLTVIFNGISDDELLWPLSSPPVPLPPDEQIPIADFGPEGKDKNDYRIYLSKKYGRRKQLYCGVHFNFSFSENLLAGAERRSRFYLNLAAHAMRYRYFLVHLLAASPETIDSVSYRSARLSRHGYRNTEPVYPDFSSPESYIHSLQRAVSDGKIEGPRELYQLVRIKGAGFEDLSSAPNASRIELRVPDLNPLFLPGINPQDLYLMHLYLLWCARQEPSPFTEADQRQADALADEASLLHASDSFTHKMNERFHVLRLFLQKNKLPDAYGEALNAAETRWRDVRLSYPAQISAQTAADPLIALKWANQMKNAYLHPAPHPQVK</sequence>
<keyword evidence="12" id="KW-1185">Reference proteome</keyword>
<evidence type="ECO:0000256" key="4">
    <source>
        <dbReference type="ARBA" id="ARBA00022684"/>
    </source>
</evidence>
<dbReference type="InterPro" id="IPR007370">
    <property type="entry name" value="Glu_cys_ligase"/>
</dbReference>
<evidence type="ECO:0000256" key="9">
    <source>
        <dbReference type="RuleBase" id="RU004391"/>
    </source>
</evidence>
<evidence type="ECO:0000256" key="5">
    <source>
        <dbReference type="ARBA" id="ARBA00022741"/>
    </source>
</evidence>
<keyword evidence="4 8" id="KW-0317">Glutathione biosynthesis</keyword>
<dbReference type="Pfam" id="PF04262">
    <property type="entry name" value="Glu_cys_ligase"/>
    <property type="match status" value="1"/>
</dbReference>
<reference evidence="11 12" key="1">
    <citation type="submission" date="2022-05" db="EMBL/GenBank/DDBJ databases">
        <title>Sporolactobacillus sp nov CPB3-1, isolated from tree bark (Mangifera indica L.).</title>
        <authorList>
            <person name="Phuengjayaem S."/>
            <person name="Tanasupawat S."/>
        </authorList>
    </citation>
    <scope>NUCLEOTIDE SEQUENCE [LARGE SCALE GENOMIC DNA]</scope>
    <source>
        <strain evidence="11 12">CPB3-1</strain>
    </source>
</reference>
<accession>A0ABT0M8U0</accession>
<dbReference type="Gene3D" id="3.30.590.20">
    <property type="match status" value="1"/>
</dbReference>
<dbReference type="InterPro" id="IPR014746">
    <property type="entry name" value="Gln_synth/guanido_kin_cat_dom"/>
</dbReference>
<comment type="pathway">
    <text evidence="1 9">Sulfur metabolism; glutathione biosynthesis; glutathione from L-cysteine and L-glutamate: step 1/2.</text>
</comment>
<proteinExistence type="inferred from homology"/>
<gene>
    <name evidence="11" type="ORF">M3N64_04945</name>
</gene>
<dbReference type="SUPFAM" id="SSF55931">
    <property type="entry name" value="Glutamine synthetase/guanido kinase"/>
    <property type="match status" value="1"/>
</dbReference>
<evidence type="ECO:0000256" key="1">
    <source>
        <dbReference type="ARBA" id="ARBA00005006"/>
    </source>
</evidence>
<comment type="caution">
    <text evidence="11">The sequence shown here is derived from an EMBL/GenBank/DDBJ whole genome shotgun (WGS) entry which is preliminary data.</text>
</comment>
<comment type="catalytic activity">
    <reaction evidence="7 9">
        <text>L-cysteine + L-glutamate + ATP = gamma-L-glutamyl-L-cysteine + ADP + phosphate + H(+)</text>
        <dbReference type="Rhea" id="RHEA:13285"/>
        <dbReference type="ChEBI" id="CHEBI:15378"/>
        <dbReference type="ChEBI" id="CHEBI:29985"/>
        <dbReference type="ChEBI" id="CHEBI:30616"/>
        <dbReference type="ChEBI" id="CHEBI:35235"/>
        <dbReference type="ChEBI" id="CHEBI:43474"/>
        <dbReference type="ChEBI" id="CHEBI:58173"/>
        <dbReference type="ChEBI" id="CHEBI:456216"/>
        <dbReference type="EC" id="6.3.2.2"/>
    </reaction>
</comment>
<evidence type="ECO:0000259" key="10">
    <source>
        <dbReference type="Pfam" id="PF04262"/>
    </source>
</evidence>
<dbReference type="PANTHER" id="PTHR38761:SF1">
    <property type="entry name" value="GLUTAMATE--CYSTEINE LIGASE"/>
    <property type="match status" value="1"/>
</dbReference>
<keyword evidence="6" id="KW-0067">ATP-binding</keyword>
<dbReference type="RefSeq" id="WP_249098982.1">
    <property type="nucleotide sequence ID" value="NZ_JAMAST010000003.1"/>
</dbReference>
<evidence type="ECO:0000256" key="3">
    <source>
        <dbReference type="ARBA" id="ARBA00022598"/>
    </source>
</evidence>
<feature type="domain" description="Glutamate--cysteine ligase" evidence="10">
    <location>
        <begin position="11"/>
        <end position="191"/>
    </location>
</feature>
<protein>
    <recommendedName>
        <fullName evidence="2 9">Glutamate--cysteine ligase</fullName>
        <ecNumber evidence="2 9">6.3.2.2</ecNumber>
    </recommendedName>
</protein>
<dbReference type="EMBL" id="JAMAST010000003">
    <property type="protein sequence ID" value="MCL1631296.1"/>
    <property type="molecule type" value="Genomic_DNA"/>
</dbReference>
<organism evidence="11 12">
    <name type="scientific">Sporolactobacillus mangiferae</name>
    <dbReference type="NCBI Taxonomy" id="2940498"/>
    <lineage>
        <taxon>Bacteria</taxon>
        <taxon>Bacillati</taxon>
        <taxon>Bacillota</taxon>
        <taxon>Bacilli</taxon>
        <taxon>Bacillales</taxon>
        <taxon>Sporolactobacillaceae</taxon>
        <taxon>Sporolactobacillus</taxon>
    </lineage>
</organism>
<evidence type="ECO:0000313" key="11">
    <source>
        <dbReference type="EMBL" id="MCL1631296.1"/>
    </source>
</evidence>
<dbReference type="Proteomes" id="UP001203004">
    <property type="component" value="Unassembled WGS sequence"/>
</dbReference>